<feature type="transmembrane region" description="Helical" evidence="9">
    <location>
        <begin position="202"/>
        <end position="223"/>
    </location>
</feature>
<dbReference type="InterPro" id="IPR019924">
    <property type="entry name" value="ABC_UrtB_arc"/>
</dbReference>
<dbReference type="CDD" id="cd06582">
    <property type="entry name" value="TM_PBP1_LivH_like"/>
    <property type="match status" value="1"/>
</dbReference>
<dbReference type="OrthoDB" id="43815at2157"/>
<evidence type="ECO:0000256" key="3">
    <source>
        <dbReference type="ARBA" id="ARBA00022475"/>
    </source>
</evidence>
<evidence type="ECO:0000256" key="8">
    <source>
        <dbReference type="ARBA" id="ARBA00037998"/>
    </source>
</evidence>
<dbReference type="InterPro" id="IPR052157">
    <property type="entry name" value="BCAA_transport_permease"/>
</dbReference>
<feature type="transmembrane region" description="Helical" evidence="9">
    <location>
        <begin position="59"/>
        <end position="79"/>
    </location>
</feature>
<proteinExistence type="inferred from homology"/>
<evidence type="ECO:0000256" key="5">
    <source>
        <dbReference type="ARBA" id="ARBA00022970"/>
    </source>
</evidence>
<protein>
    <submittedName>
        <fullName evidence="10">Urea ABC transporter, permease protein UrtB</fullName>
    </submittedName>
</protein>
<dbReference type="PANTHER" id="PTHR11795">
    <property type="entry name" value="BRANCHED-CHAIN AMINO ACID TRANSPORT SYSTEM PERMEASE PROTEIN LIVH"/>
    <property type="match status" value="1"/>
</dbReference>
<keyword evidence="5" id="KW-0029">Amino-acid transport</keyword>
<name>A0A7T3G148_9EURY</name>
<keyword evidence="2" id="KW-0813">Transport</keyword>
<feature type="transmembrane region" description="Helical" evidence="9">
    <location>
        <begin position="292"/>
        <end position="314"/>
    </location>
</feature>
<evidence type="ECO:0000313" key="10">
    <source>
        <dbReference type="EMBL" id="QPV64450.1"/>
    </source>
</evidence>
<sequence>MVNGVNLLFQFLDNFAFIVLAAAGLAIIFGIMGVINLAHGEFIMVGAYATTLANIRFGLPLLVAVPVAMVATALFGLAVERTIISGAVPNWLWKYARLGLAGGLGRLAALDAVPERAAASIDAATRRLPESPLVEPLYDRLADSMVATWGLSLILVQGARIQFGNSLDQVGTPVVPFVGETISPAQIPLLNLIVENSEFSYSAYRVSLAVIAVGVLAAVYVLFTKTDFGMRARATIQDEDTARALGVDTGRTYMATFAIGSALAGLTGALYAPTITMVPDMGTGFLVESFVAVVVGGPSVVLGTTMAGGFLGAISAAVTNLLGSTFYGRIALLLTAIVLIRFLPSGITGFVRELRERRQEAT</sequence>
<evidence type="ECO:0000256" key="7">
    <source>
        <dbReference type="ARBA" id="ARBA00023136"/>
    </source>
</evidence>
<evidence type="ECO:0000256" key="1">
    <source>
        <dbReference type="ARBA" id="ARBA00004651"/>
    </source>
</evidence>
<evidence type="ECO:0000256" key="2">
    <source>
        <dbReference type="ARBA" id="ARBA00022448"/>
    </source>
</evidence>
<dbReference type="PANTHER" id="PTHR11795:SF447">
    <property type="entry name" value="ABC TRANSPORTER PERMEASE PROTEIN"/>
    <property type="match status" value="1"/>
</dbReference>
<dbReference type="KEGG" id="hlt:I7X12_07520"/>
<dbReference type="Proteomes" id="UP000595001">
    <property type="component" value="Chromosome"/>
</dbReference>
<evidence type="ECO:0000256" key="6">
    <source>
        <dbReference type="ARBA" id="ARBA00022989"/>
    </source>
</evidence>
<dbReference type="NCBIfam" id="TIGR03622">
    <property type="entry name" value="urea_t_UrtB_arc"/>
    <property type="match status" value="1"/>
</dbReference>
<evidence type="ECO:0000313" key="11">
    <source>
        <dbReference type="Proteomes" id="UP000595001"/>
    </source>
</evidence>
<dbReference type="EMBL" id="CP065856">
    <property type="protein sequence ID" value="QPV64450.1"/>
    <property type="molecule type" value="Genomic_DNA"/>
</dbReference>
<dbReference type="Pfam" id="PF02653">
    <property type="entry name" value="BPD_transp_2"/>
    <property type="match status" value="2"/>
</dbReference>
<evidence type="ECO:0000256" key="9">
    <source>
        <dbReference type="SAM" id="Phobius"/>
    </source>
</evidence>
<reference evidence="10 11" key="1">
    <citation type="submission" date="2020-12" db="EMBL/GenBank/DDBJ databases">
        <title>Halosimplex halophilum sp. nov. and Halosimplex salinum sp. nov., two new members of the genus Halosimplex.</title>
        <authorList>
            <person name="Cui H.L."/>
        </authorList>
    </citation>
    <scope>NUCLEOTIDE SEQUENCE [LARGE SCALE GENOMIC DNA]</scope>
    <source>
        <strain evidence="10 11">YGH94</strain>
    </source>
</reference>
<keyword evidence="11" id="KW-1185">Reference proteome</keyword>
<dbReference type="RefSeq" id="WP_198063219.1">
    <property type="nucleotide sequence ID" value="NZ_CP065856.1"/>
</dbReference>
<accession>A0A7T3G148</accession>
<keyword evidence="7 9" id="KW-0472">Membrane</keyword>
<keyword evidence="4 9" id="KW-0812">Transmembrane</keyword>
<feature type="transmembrane region" description="Helical" evidence="9">
    <location>
        <begin position="326"/>
        <end position="344"/>
    </location>
</feature>
<feature type="transmembrane region" description="Helical" evidence="9">
    <location>
        <begin position="253"/>
        <end position="272"/>
    </location>
</feature>
<dbReference type="GO" id="GO:0022857">
    <property type="term" value="F:transmembrane transporter activity"/>
    <property type="evidence" value="ECO:0007669"/>
    <property type="project" value="InterPro"/>
</dbReference>
<keyword evidence="6 9" id="KW-1133">Transmembrane helix</keyword>
<comment type="similarity">
    <text evidence="8">Belongs to the binding-protein-dependent transport system permease family. LivHM subfamily.</text>
</comment>
<dbReference type="GO" id="GO:0005886">
    <property type="term" value="C:plasma membrane"/>
    <property type="evidence" value="ECO:0007669"/>
    <property type="project" value="UniProtKB-SubCell"/>
</dbReference>
<evidence type="ECO:0000256" key="4">
    <source>
        <dbReference type="ARBA" id="ARBA00022692"/>
    </source>
</evidence>
<organism evidence="10 11">
    <name type="scientific">Halosimplex litoreum</name>
    <dbReference type="NCBI Taxonomy" id="1198301"/>
    <lineage>
        <taxon>Archaea</taxon>
        <taxon>Methanobacteriati</taxon>
        <taxon>Methanobacteriota</taxon>
        <taxon>Stenosarchaea group</taxon>
        <taxon>Halobacteria</taxon>
        <taxon>Halobacteriales</taxon>
        <taxon>Haloarculaceae</taxon>
        <taxon>Halosimplex</taxon>
    </lineage>
</organism>
<dbReference type="GeneID" id="60588331"/>
<gene>
    <name evidence="10" type="primary">urtB</name>
    <name evidence="10" type="ORF">I7X12_07520</name>
</gene>
<comment type="subcellular location">
    <subcellularLocation>
        <location evidence="1">Cell membrane</location>
        <topology evidence="1">Multi-pass membrane protein</topology>
    </subcellularLocation>
</comment>
<feature type="transmembrane region" description="Helical" evidence="9">
    <location>
        <begin position="15"/>
        <end position="38"/>
    </location>
</feature>
<dbReference type="InterPro" id="IPR001851">
    <property type="entry name" value="ABC_transp_permease"/>
</dbReference>
<keyword evidence="3" id="KW-1003">Cell membrane</keyword>
<dbReference type="AlphaFoldDB" id="A0A7T3G148"/>
<dbReference type="GO" id="GO:0006865">
    <property type="term" value="P:amino acid transport"/>
    <property type="evidence" value="ECO:0007669"/>
    <property type="project" value="UniProtKB-KW"/>
</dbReference>